<name>A0AAD9UJM6_RIDPI</name>
<dbReference type="PANTHER" id="PTHR13723">
    <property type="entry name" value="ADAMTS A DISINTEGRIN AND METALLOPROTEASE WITH THROMBOSPONDIN MOTIFS PROTEASE"/>
    <property type="match status" value="1"/>
</dbReference>
<dbReference type="InterPro" id="IPR036383">
    <property type="entry name" value="TSP1_rpt_sf"/>
</dbReference>
<reference evidence="7" key="1">
    <citation type="journal article" date="2023" name="Mol. Biol. Evol.">
        <title>Third-Generation Sequencing Reveals the Adaptive Role of the Epigenome in Three Deep-Sea Polychaetes.</title>
        <authorList>
            <person name="Perez M."/>
            <person name="Aroh O."/>
            <person name="Sun Y."/>
            <person name="Lan Y."/>
            <person name="Juniper S.K."/>
            <person name="Young C.R."/>
            <person name="Angers B."/>
            <person name="Qian P.Y."/>
        </authorList>
    </citation>
    <scope>NUCLEOTIDE SEQUENCE</scope>
    <source>
        <strain evidence="7">R07B-5</strain>
    </source>
</reference>
<dbReference type="Gene3D" id="2.20.100.10">
    <property type="entry name" value="Thrombospondin type-1 (TSP1) repeat"/>
    <property type="match status" value="2"/>
</dbReference>
<dbReference type="InterPro" id="IPR010294">
    <property type="entry name" value="ADAMTS_spacer1"/>
</dbReference>
<feature type="compositionally biased region" description="Acidic residues" evidence="5">
    <location>
        <begin position="199"/>
        <end position="215"/>
    </location>
</feature>
<evidence type="ECO:0000256" key="3">
    <source>
        <dbReference type="ARBA" id="ARBA00022729"/>
    </source>
</evidence>
<proteinExistence type="predicted"/>
<feature type="region of interest" description="Disordered" evidence="5">
    <location>
        <begin position="171"/>
        <end position="250"/>
    </location>
</feature>
<dbReference type="GO" id="GO:0006508">
    <property type="term" value="P:proteolysis"/>
    <property type="evidence" value="ECO:0007669"/>
    <property type="project" value="TreeGrafter"/>
</dbReference>
<keyword evidence="4" id="KW-0677">Repeat</keyword>
<evidence type="ECO:0000313" key="8">
    <source>
        <dbReference type="Proteomes" id="UP001209878"/>
    </source>
</evidence>
<comment type="caution">
    <text evidence="7">The sequence shown here is derived from an EMBL/GenBank/DDBJ whole genome shotgun (WGS) entry which is preliminary data.</text>
</comment>
<dbReference type="GO" id="GO:0031012">
    <property type="term" value="C:extracellular matrix"/>
    <property type="evidence" value="ECO:0007669"/>
    <property type="project" value="TreeGrafter"/>
</dbReference>
<accession>A0AAD9UJM6</accession>
<dbReference type="GO" id="GO:0030198">
    <property type="term" value="P:extracellular matrix organization"/>
    <property type="evidence" value="ECO:0007669"/>
    <property type="project" value="TreeGrafter"/>
</dbReference>
<comment type="subcellular location">
    <subcellularLocation>
        <location evidence="1">Secreted</location>
    </subcellularLocation>
</comment>
<dbReference type="SMART" id="SM00209">
    <property type="entry name" value="TSP1"/>
    <property type="match status" value="2"/>
</dbReference>
<organism evidence="7 8">
    <name type="scientific">Ridgeia piscesae</name>
    <name type="common">Tubeworm</name>
    <dbReference type="NCBI Taxonomy" id="27915"/>
    <lineage>
        <taxon>Eukaryota</taxon>
        <taxon>Metazoa</taxon>
        <taxon>Spiralia</taxon>
        <taxon>Lophotrochozoa</taxon>
        <taxon>Annelida</taxon>
        <taxon>Polychaeta</taxon>
        <taxon>Sedentaria</taxon>
        <taxon>Canalipalpata</taxon>
        <taxon>Sabellida</taxon>
        <taxon>Siboglinidae</taxon>
        <taxon>Ridgeia</taxon>
    </lineage>
</organism>
<dbReference type="GO" id="GO:0005576">
    <property type="term" value="C:extracellular region"/>
    <property type="evidence" value="ECO:0007669"/>
    <property type="project" value="UniProtKB-SubCell"/>
</dbReference>
<dbReference type="FunFam" id="2.20.100.10:FF:000005">
    <property type="entry name" value="ADAM metallopeptidase with thrombospondin type 1 motif 9"/>
    <property type="match status" value="1"/>
</dbReference>
<dbReference type="AlphaFoldDB" id="A0AAD9UJM6"/>
<dbReference type="Pfam" id="PF05986">
    <property type="entry name" value="ADAMTS_spacer1"/>
    <property type="match status" value="1"/>
</dbReference>
<dbReference type="SUPFAM" id="SSF82895">
    <property type="entry name" value="TSP-1 type 1 repeat"/>
    <property type="match status" value="2"/>
</dbReference>
<protein>
    <recommendedName>
        <fullName evidence="6">ADAMTS/ADAMTS-like Spacer 1 domain-containing protein</fullName>
    </recommendedName>
</protein>
<dbReference type="Gene3D" id="2.60.120.830">
    <property type="match status" value="1"/>
</dbReference>
<sequence>MYNIAGTKFKYHRGNEPDVDPEYLSANGPTTETVYVSVLSQSMSDMPEILYEFYMPHSAEGVGKEEVYRWEAGTWGDCSRHCNTGDRQRAVRCLNNEGSEVDADLCDESTKPEANESCNTQACQASWYVGFWDKCLVDCGEGEQERTVFCQQEHEPDIYVMVEDSLCQDNPRPRSNRPCDTGVPCPEPQVSAYTASEVSPEESDDSEVSELESESDVSSPSSEDSDADSEIGLTSEWDVSDLLPEPKPEKLVRSSGLYPAIKAEPAVWDLGPWSAVSVLT</sequence>
<evidence type="ECO:0000256" key="5">
    <source>
        <dbReference type="SAM" id="MobiDB-lite"/>
    </source>
</evidence>
<dbReference type="InterPro" id="IPR050439">
    <property type="entry name" value="ADAMTS_ADAMTS-like"/>
</dbReference>
<dbReference type="Pfam" id="PF19030">
    <property type="entry name" value="TSP1_ADAMTS"/>
    <property type="match status" value="2"/>
</dbReference>
<evidence type="ECO:0000313" key="7">
    <source>
        <dbReference type="EMBL" id="KAK2191740.1"/>
    </source>
</evidence>
<gene>
    <name evidence="7" type="ORF">NP493_46g01087</name>
</gene>
<keyword evidence="3" id="KW-0732">Signal</keyword>
<feature type="domain" description="ADAMTS/ADAMTS-like Spacer 1" evidence="6">
    <location>
        <begin position="2"/>
        <end position="56"/>
    </location>
</feature>
<dbReference type="EMBL" id="JAODUO010000046">
    <property type="protein sequence ID" value="KAK2191740.1"/>
    <property type="molecule type" value="Genomic_DNA"/>
</dbReference>
<dbReference type="GO" id="GO:0004222">
    <property type="term" value="F:metalloendopeptidase activity"/>
    <property type="evidence" value="ECO:0007669"/>
    <property type="project" value="TreeGrafter"/>
</dbReference>
<keyword evidence="8" id="KW-1185">Reference proteome</keyword>
<evidence type="ECO:0000256" key="2">
    <source>
        <dbReference type="ARBA" id="ARBA00022525"/>
    </source>
</evidence>
<dbReference type="PANTHER" id="PTHR13723:SF281">
    <property type="entry name" value="PAPILIN"/>
    <property type="match status" value="1"/>
</dbReference>
<dbReference type="PROSITE" id="PS50092">
    <property type="entry name" value="TSP1"/>
    <property type="match status" value="2"/>
</dbReference>
<evidence type="ECO:0000256" key="1">
    <source>
        <dbReference type="ARBA" id="ARBA00004613"/>
    </source>
</evidence>
<evidence type="ECO:0000256" key="4">
    <source>
        <dbReference type="ARBA" id="ARBA00022737"/>
    </source>
</evidence>
<dbReference type="Proteomes" id="UP001209878">
    <property type="component" value="Unassembled WGS sequence"/>
</dbReference>
<keyword evidence="2" id="KW-0964">Secreted</keyword>
<dbReference type="InterPro" id="IPR000884">
    <property type="entry name" value="TSP1_rpt"/>
</dbReference>
<evidence type="ECO:0000259" key="6">
    <source>
        <dbReference type="Pfam" id="PF05986"/>
    </source>
</evidence>